<keyword evidence="1" id="KW-0285">Flavoprotein</keyword>
<dbReference type="Gene3D" id="3.30.43.10">
    <property type="entry name" value="Uridine Diphospho-n-acetylenolpyruvylglucosamine Reductase, domain 2"/>
    <property type="match status" value="1"/>
</dbReference>
<keyword evidence="2" id="KW-0274">FAD</keyword>
<dbReference type="Pfam" id="PF03450">
    <property type="entry name" value="CO_deh_flav_C"/>
    <property type="match status" value="1"/>
</dbReference>
<organism evidence="5 6">
    <name type="scientific">Candidatus Entotheonella gemina</name>
    <dbReference type="NCBI Taxonomy" id="1429439"/>
    <lineage>
        <taxon>Bacteria</taxon>
        <taxon>Pseudomonadati</taxon>
        <taxon>Nitrospinota/Tectimicrobiota group</taxon>
        <taxon>Candidatus Tectimicrobiota</taxon>
        <taxon>Candidatus Entotheonellia</taxon>
        <taxon>Candidatus Entotheonellales</taxon>
        <taxon>Candidatus Entotheonellaceae</taxon>
        <taxon>Candidatus Entotheonella</taxon>
    </lineage>
</organism>
<dbReference type="PANTHER" id="PTHR42659">
    <property type="entry name" value="XANTHINE DEHYDROGENASE SUBUNIT C-RELATED"/>
    <property type="match status" value="1"/>
</dbReference>
<dbReference type="Gene3D" id="3.30.465.10">
    <property type="match status" value="1"/>
</dbReference>
<dbReference type="InterPro" id="IPR036683">
    <property type="entry name" value="CO_DH_flav_C_dom_sf"/>
</dbReference>
<dbReference type="Pfam" id="PF00941">
    <property type="entry name" value="FAD_binding_5"/>
    <property type="match status" value="1"/>
</dbReference>
<protein>
    <recommendedName>
        <fullName evidence="4">FAD-binding PCMH-type domain-containing protein</fullName>
    </recommendedName>
</protein>
<proteinExistence type="predicted"/>
<dbReference type="PROSITE" id="PS51387">
    <property type="entry name" value="FAD_PCMH"/>
    <property type="match status" value="1"/>
</dbReference>
<dbReference type="PATRIC" id="fig|1429439.4.peg.5417"/>
<dbReference type="SUPFAM" id="SSF55447">
    <property type="entry name" value="CO dehydrogenase flavoprotein C-terminal domain-like"/>
    <property type="match status" value="1"/>
</dbReference>
<dbReference type="Proteomes" id="UP000019140">
    <property type="component" value="Unassembled WGS sequence"/>
</dbReference>
<comment type="caution">
    <text evidence="5">The sequence shown here is derived from an EMBL/GenBank/DDBJ whole genome shotgun (WGS) entry which is preliminary data.</text>
</comment>
<dbReference type="InterPro" id="IPR002346">
    <property type="entry name" value="Mopterin_DH_FAD-bd"/>
</dbReference>
<dbReference type="GO" id="GO:0016491">
    <property type="term" value="F:oxidoreductase activity"/>
    <property type="evidence" value="ECO:0007669"/>
    <property type="project" value="UniProtKB-KW"/>
</dbReference>
<evidence type="ECO:0000313" key="6">
    <source>
        <dbReference type="Proteomes" id="UP000019140"/>
    </source>
</evidence>
<dbReference type="InterPro" id="IPR016167">
    <property type="entry name" value="FAD-bd_PCMH_sub1"/>
</dbReference>
<dbReference type="EMBL" id="AZHX01001361">
    <property type="protein sequence ID" value="ETX03886.1"/>
    <property type="molecule type" value="Genomic_DNA"/>
</dbReference>
<reference evidence="5 6" key="1">
    <citation type="journal article" date="2014" name="Nature">
        <title>An environmental bacterial taxon with a large and distinct metabolic repertoire.</title>
        <authorList>
            <person name="Wilson M.C."/>
            <person name="Mori T."/>
            <person name="Ruckert C."/>
            <person name="Uria A.R."/>
            <person name="Helf M.J."/>
            <person name="Takada K."/>
            <person name="Gernert C."/>
            <person name="Steffens U.A."/>
            <person name="Heycke N."/>
            <person name="Schmitt S."/>
            <person name="Rinke C."/>
            <person name="Helfrich E.J."/>
            <person name="Brachmann A.O."/>
            <person name="Gurgui C."/>
            <person name="Wakimoto T."/>
            <person name="Kracht M."/>
            <person name="Crusemann M."/>
            <person name="Hentschel U."/>
            <person name="Abe I."/>
            <person name="Matsunaga S."/>
            <person name="Kalinowski J."/>
            <person name="Takeyama H."/>
            <person name="Piel J."/>
        </authorList>
    </citation>
    <scope>NUCLEOTIDE SEQUENCE [LARGE SCALE GENOMIC DNA]</scope>
    <source>
        <strain evidence="6">TSY2</strain>
    </source>
</reference>
<dbReference type="InterPro" id="IPR005107">
    <property type="entry name" value="CO_DH_flav_C"/>
</dbReference>
<keyword evidence="6" id="KW-1185">Reference proteome</keyword>
<dbReference type="PANTHER" id="PTHR42659:SF2">
    <property type="entry name" value="XANTHINE DEHYDROGENASE SUBUNIT C-RELATED"/>
    <property type="match status" value="1"/>
</dbReference>
<dbReference type="InterPro" id="IPR051312">
    <property type="entry name" value="Diverse_Substr_Oxidored"/>
</dbReference>
<gene>
    <name evidence="5" type="ORF">ETSY2_31990</name>
</gene>
<dbReference type="InterPro" id="IPR016169">
    <property type="entry name" value="FAD-bd_PCMH_sub2"/>
</dbReference>
<name>W4M1S0_9BACT</name>
<feature type="domain" description="FAD-binding PCMH-type" evidence="4">
    <location>
        <begin position="1"/>
        <end position="177"/>
    </location>
</feature>
<dbReference type="InterPro" id="IPR016166">
    <property type="entry name" value="FAD-bd_PCMH"/>
</dbReference>
<keyword evidence="3" id="KW-0560">Oxidoreductase</keyword>
<dbReference type="SMART" id="SM01092">
    <property type="entry name" value="CO_deh_flav_C"/>
    <property type="match status" value="1"/>
</dbReference>
<dbReference type="GO" id="GO:0071949">
    <property type="term" value="F:FAD binding"/>
    <property type="evidence" value="ECO:0007669"/>
    <property type="project" value="InterPro"/>
</dbReference>
<dbReference type="AlphaFoldDB" id="W4M1S0"/>
<dbReference type="Gene3D" id="3.30.390.50">
    <property type="entry name" value="CO dehydrogenase flavoprotein, C-terminal domain"/>
    <property type="match status" value="1"/>
</dbReference>
<accession>W4M1S0</accession>
<dbReference type="InterPro" id="IPR036318">
    <property type="entry name" value="FAD-bd_PCMH-like_sf"/>
</dbReference>
<evidence type="ECO:0000256" key="1">
    <source>
        <dbReference type="ARBA" id="ARBA00022630"/>
    </source>
</evidence>
<sequence>MKPAPFAYVAPSSLAETLETLSAYGDEAKLLAGGQSLMPLLNMRLTTPEVIVDVNRVTALDYTCQDGNAVCIGALTRQYRLERDPLIGALLPFLRPVVKLIGHPPIRHAGTVGGSLAHADPAAELPAAMCALQASFKIAGPSGERLVPADDFFTGYLTVDMAPDEMLIEVRIPTPQRAVWGIREFARRAGDFALAGAAVVVDLGPVAAATGARIVLFGVSDRPLRVPAAESLLMDHGLSAAMASDLAAVAVQDLECEADIHASSAYRRQLARAMVRRAVLDAVAMQEKNPGVGREGNTDATPA</sequence>
<evidence type="ECO:0000256" key="2">
    <source>
        <dbReference type="ARBA" id="ARBA00022827"/>
    </source>
</evidence>
<evidence type="ECO:0000313" key="5">
    <source>
        <dbReference type="EMBL" id="ETX03886.1"/>
    </source>
</evidence>
<evidence type="ECO:0000256" key="3">
    <source>
        <dbReference type="ARBA" id="ARBA00023002"/>
    </source>
</evidence>
<dbReference type="HOGENOM" id="CLU_058050_3_0_7"/>
<dbReference type="SUPFAM" id="SSF56176">
    <property type="entry name" value="FAD-binding/transporter-associated domain-like"/>
    <property type="match status" value="1"/>
</dbReference>
<evidence type="ECO:0000259" key="4">
    <source>
        <dbReference type="PROSITE" id="PS51387"/>
    </source>
</evidence>